<accession>A0AAD9PBW4</accession>
<keyword evidence="2" id="KW-0507">mRNA processing</keyword>
<dbReference type="GO" id="GO:0003723">
    <property type="term" value="F:RNA binding"/>
    <property type="evidence" value="ECO:0007669"/>
    <property type="project" value="UniProtKB-KW"/>
</dbReference>
<comment type="similarity">
    <text evidence="1 2">Belongs to the metallo-beta-lactamase superfamily. RNA-metabolizing metallo-beta-lactamase-like family. CPSF2/YSH1 subfamily.</text>
</comment>
<feature type="domain" description="Cleavage and polyadenylation specificity factor 2 C-terminal" evidence="4">
    <location>
        <begin position="143"/>
        <end position="292"/>
    </location>
</feature>
<name>A0AAD9PBW4_RIDPI</name>
<dbReference type="GO" id="GO:0005847">
    <property type="term" value="C:mRNA cleavage and polyadenylation specificity factor complex"/>
    <property type="evidence" value="ECO:0007669"/>
    <property type="project" value="InterPro"/>
</dbReference>
<keyword evidence="2" id="KW-0539">Nucleus</keyword>
<feature type="domain" description="Zn-dependent metallo-hydrolase RNA specificity" evidence="3">
    <location>
        <begin position="63"/>
        <end position="116"/>
    </location>
</feature>
<dbReference type="Pfam" id="PF07521">
    <property type="entry name" value="RMMBL"/>
    <property type="match status" value="1"/>
</dbReference>
<evidence type="ECO:0000313" key="6">
    <source>
        <dbReference type="Proteomes" id="UP001209878"/>
    </source>
</evidence>
<evidence type="ECO:0000259" key="3">
    <source>
        <dbReference type="Pfam" id="PF07521"/>
    </source>
</evidence>
<dbReference type="PANTHER" id="PTHR45922:SF1">
    <property type="entry name" value="CLEAVAGE AND POLYADENYLATION SPECIFICITY FACTOR SUBUNIT 2"/>
    <property type="match status" value="1"/>
</dbReference>
<keyword evidence="2" id="KW-0694">RNA-binding</keyword>
<gene>
    <name evidence="5" type="ORF">NP493_46g01095</name>
</gene>
<dbReference type="InterPro" id="IPR036866">
    <property type="entry name" value="RibonucZ/Hydroxyglut_hydro"/>
</dbReference>
<dbReference type="SUPFAM" id="SSF56281">
    <property type="entry name" value="Metallo-hydrolase/oxidoreductase"/>
    <property type="match status" value="1"/>
</dbReference>
<dbReference type="InterPro" id="IPR011108">
    <property type="entry name" value="RMMBL"/>
</dbReference>
<sequence length="295" mass="33304">MFPVVEEKIKWDDYGELIRFVDIDWGQPTNIEEEKDEVGVPEDPSLQDISEVPTKCVITHETLEIHANVIFIDFEGRSDGESLRKILAQTKPRELIIVHGTKEATSSLANYCRSARDIVQGRVFEPSLNEVIDATTESHIYQVKLKDSVVSALQFAKAKDIELAWINARIDLSKAKTDTSATYVNEYGVTVKMLVDKDESHEADEATDLVPTLLPHPHSQVDSHTAVFINEPKLSDFKQVLLKEGIQAEFVAGVLICNNLVAVRRNEAGRLQLEGCLCDDYYRVRELLYEQYAIV</sequence>
<reference evidence="5" key="1">
    <citation type="journal article" date="2023" name="Mol. Biol. Evol.">
        <title>Third-Generation Sequencing Reveals the Adaptive Role of the Epigenome in Three Deep-Sea Polychaetes.</title>
        <authorList>
            <person name="Perez M."/>
            <person name="Aroh O."/>
            <person name="Sun Y."/>
            <person name="Lan Y."/>
            <person name="Juniper S.K."/>
            <person name="Young C.R."/>
            <person name="Angers B."/>
            <person name="Qian P.Y."/>
        </authorList>
    </citation>
    <scope>NUCLEOTIDE SEQUENCE</scope>
    <source>
        <strain evidence="5">R07B-5</strain>
    </source>
</reference>
<protein>
    <recommendedName>
        <fullName evidence="2">Cleavage and polyadenylation specificity factor subunit 2</fullName>
    </recommendedName>
    <alternativeName>
        <fullName evidence="2">Cleavage and polyadenylation specificity factor 100 kDa subunit</fullName>
    </alternativeName>
</protein>
<dbReference type="InterPro" id="IPR027075">
    <property type="entry name" value="CPSF2"/>
</dbReference>
<dbReference type="InterPro" id="IPR025069">
    <property type="entry name" value="Cpsf2_C"/>
</dbReference>
<evidence type="ECO:0000256" key="2">
    <source>
        <dbReference type="RuleBase" id="RU365006"/>
    </source>
</evidence>
<dbReference type="PANTHER" id="PTHR45922">
    <property type="entry name" value="CLEAVAGE AND POLYADENYLATION SPECIFICITY FACTOR SUBUNIT 2"/>
    <property type="match status" value="1"/>
</dbReference>
<proteinExistence type="inferred from homology"/>
<dbReference type="GO" id="GO:0006398">
    <property type="term" value="P:mRNA 3'-end processing by stem-loop binding and cleavage"/>
    <property type="evidence" value="ECO:0007669"/>
    <property type="project" value="InterPro"/>
</dbReference>
<comment type="caution">
    <text evidence="5">The sequence shown here is derived from an EMBL/GenBank/DDBJ whole genome shotgun (WGS) entry which is preliminary data.</text>
</comment>
<dbReference type="AlphaFoldDB" id="A0AAD9PBW4"/>
<comment type="subcellular location">
    <subcellularLocation>
        <location evidence="2">Nucleus</location>
    </subcellularLocation>
</comment>
<dbReference type="Proteomes" id="UP001209878">
    <property type="component" value="Unassembled WGS sequence"/>
</dbReference>
<keyword evidence="6" id="KW-1185">Reference proteome</keyword>
<dbReference type="EMBL" id="JAODUO010000046">
    <property type="protein sequence ID" value="KAK2191747.1"/>
    <property type="molecule type" value="Genomic_DNA"/>
</dbReference>
<evidence type="ECO:0000256" key="1">
    <source>
        <dbReference type="ARBA" id="ARBA00010624"/>
    </source>
</evidence>
<organism evidence="5 6">
    <name type="scientific">Ridgeia piscesae</name>
    <name type="common">Tubeworm</name>
    <dbReference type="NCBI Taxonomy" id="27915"/>
    <lineage>
        <taxon>Eukaryota</taxon>
        <taxon>Metazoa</taxon>
        <taxon>Spiralia</taxon>
        <taxon>Lophotrochozoa</taxon>
        <taxon>Annelida</taxon>
        <taxon>Polychaeta</taxon>
        <taxon>Sedentaria</taxon>
        <taxon>Canalipalpata</taxon>
        <taxon>Sabellida</taxon>
        <taxon>Siboglinidae</taxon>
        <taxon>Ridgeia</taxon>
    </lineage>
</organism>
<dbReference type="Pfam" id="PF13299">
    <property type="entry name" value="CPSF100_C"/>
    <property type="match status" value="1"/>
</dbReference>
<evidence type="ECO:0000259" key="4">
    <source>
        <dbReference type="Pfam" id="PF13299"/>
    </source>
</evidence>
<evidence type="ECO:0000313" key="5">
    <source>
        <dbReference type="EMBL" id="KAK2191747.1"/>
    </source>
</evidence>